<feature type="chain" id="PRO_5035809382" evidence="1">
    <location>
        <begin position="20"/>
        <end position="107"/>
    </location>
</feature>
<reference evidence="2 3" key="2">
    <citation type="journal article" date="2021" name="Genomics">
        <title>High-quality reference genome for Clonorchis sinensis.</title>
        <authorList>
            <person name="Young N.D."/>
            <person name="Stroehlein A.J."/>
            <person name="Kinkar L."/>
            <person name="Wang T."/>
            <person name="Sohn W.M."/>
            <person name="Chang B.C.H."/>
            <person name="Kaur P."/>
            <person name="Weisz D."/>
            <person name="Dudchenko O."/>
            <person name="Aiden E.L."/>
            <person name="Korhonen P.K."/>
            <person name="Gasser R.B."/>
        </authorList>
    </citation>
    <scope>NUCLEOTIDE SEQUENCE [LARGE SCALE GENOMIC DNA]</scope>
    <source>
        <strain evidence="2">Cs-k2</strain>
    </source>
</reference>
<dbReference type="Proteomes" id="UP000286415">
    <property type="component" value="Unassembled WGS sequence"/>
</dbReference>
<keyword evidence="3" id="KW-1185">Reference proteome</keyword>
<name>A0A8T1M0L9_CLOSI</name>
<organism evidence="2 3">
    <name type="scientific">Clonorchis sinensis</name>
    <name type="common">Chinese liver fluke</name>
    <dbReference type="NCBI Taxonomy" id="79923"/>
    <lineage>
        <taxon>Eukaryota</taxon>
        <taxon>Metazoa</taxon>
        <taxon>Spiralia</taxon>
        <taxon>Lophotrochozoa</taxon>
        <taxon>Platyhelminthes</taxon>
        <taxon>Trematoda</taxon>
        <taxon>Digenea</taxon>
        <taxon>Opisthorchiida</taxon>
        <taxon>Opisthorchiata</taxon>
        <taxon>Opisthorchiidae</taxon>
        <taxon>Clonorchis</taxon>
    </lineage>
</organism>
<sequence>MLTIYFVLILLGPIEEALSRSIPTHDLCIEACGDDPHEDNILETFEVEVCRDQCDKEEKERCLAKHKGNEAEEKECWQQAYLHCMLRCGDLKSCVETCRDLHTPPGQ</sequence>
<feature type="signal peptide" evidence="1">
    <location>
        <begin position="1"/>
        <end position="19"/>
    </location>
</feature>
<evidence type="ECO:0000256" key="1">
    <source>
        <dbReference type="SAM" id="SignalP"/>
    </source>
</evidence>
<evidence type="ECO:0000313" key="3">
    <source>
        <dbReference type="Proteomes" id="UP000286415"/>
    </source>
</evidence>
<accession>A0A8T1M0L9</accession>
<gene>
    <name evidence="2" type="ORF">CSKR_200231</name>
</gene>
<dbReference type="AlphaFoldDB" id="A0A8T1M0L9"/>
<comment type="caution">
    <text evidence="2">The sequence shown here is derived from an EMBL/GenBank/DDBJ whole genome shotgun (WGS) entry which is preliminary data.</text>
</comment>
<reference evidence="2 3" key="1">
    <citation type="journal article" date="2018" name="Biotechnol. Adv.">
        <title>Improved genomic resources and new bioinformatic workflow for the carcinogenic parasite Clonorchis sinensis: Biotechnological implications.</title>
        <authorList>
            <person name="Wang D."/>
            <person name="Korhonen P.K."/>
            <person name="Gasser R.B."/>
            <person name="Young N.D."/>
        </authorList>
    </citation>
    <scope>NUCLEOTIDE SEQUENCE [LARGE SCALE GENOMIC DNA]</scope>
    <source>
        <strain evidence="2">Cs-k2</strain>
    </source>
</reference>
<protein>
    <submittedName>
        <fullName evidence="2">Uncharacterized protein</fullName>
    </submittedName>
</protein>
<dbReference type="EMBL" id="NIRI02000076">
    <property type="protein sequence ID" value="KAG5442365.1"/>
    <property type="molecule type" value="Genomic_DNA"/>
</dbReference>
<keyword evidence="1" id="KW-0732">Signal</keyword>
<proteinExistence type="predicted"/>
<evidence type="ECO:0000313" key="2">
    <source>
        <dbReference type="EMBL" id="KAG5442365.1"/>
    </source>
</evidence>